<dbReference type="GO" id="GO:0003677">
    <property type="term" value="F:DNA binding"/>
    <property type="evidence" value="ECO:0007669"/>
    <property type="project" value="UniProtKB-UniRule"/>
</dbReference>
<dbReference type="AlphaFoldDB" id="A0A810Q1N8"/>
<keyword evidence="7 11" id="KW-0804">Transcription</keyword>
<comment type="catalytic activity">
    <reaction evidence="10 11">
        <text>RNA(n) + a ribonucleoside 5'-triphosphate = RNA(n+1) + diphosphate</text>
        <dbReference type="Rhea" id="RHEA:21248"/>
        <dbReference type="Rhea" id="RHEA-COMP:14527"/>
        <dbReference type="Rhea" id="RHEA-COMP:17342"/>
        <dbReference type="ChEBI" id="CHEBI:33019"/>
        <dbReference type="ChEBI" id="CHEBI:61557"/>
        <dbReference type="ChEBI" id="CHEBI:140395"/>
        <dbReference type="EC" id="2.7.7.6"/>
    </reaction>
</comment>
<feature type="domain" description="DNA-directed RNA polymerase RpoA/D/Rpb3-type" evidence="12">
    <location>
        <begin position="20"/>
        <end position="228"/>
    </location>
</feature>
<protein>
    <recommendedName>
        <fullName evidence="3 11">DNA-directed RNA polymerase subunit alpha</fullName>
        <shortName evidence="11">RNAP subunit alpha</shortName>
        <ecNumber evidence="2 11">2.7.7.6</ecNumber>
    </recommendedName>
    <alternativeName>
        <fullName evidence="9 11">RNA polymerase subunit alpha</fullName>
    </alternativeName>
    <alternativeName>
        <fullName evidence="8 11">Transcriptase subunit alpha</fullName>
    </alternativeName>
</protein>
<evidence type="ECO:0000256" key="5">
    <source>
        <dbReference type="ARBA" id="ARBA00022679"/>
    </source>
</evidence>
<dbReference type="Pfam" id="PF01193">
    <property type="entry name" value="RNA_pol_L"/>
    <property type="match status" value="1"/>
</dbReference>
<evidence type="ECO:0000256" key="7">
    <source>
        <dbReference type="ARBA" id="ARBA00023163"/>
    </source>
</evidence>
<evidence type="ECO:0000256" key="4">
    <source>
        <dbReference type="ARBA" id="ARBA00022478"/>
    </source>
</evidence>
<dbReference type="SUPFAM" id="SSF47789">
    <property type="entry name" value="C-terminal domain of RNA polymerase alpha subunit"/>
    <property type="match status" value="1"/>
</dbReference>
<dbReference type="Gene3D" id="2.170.120.12">
    <property type="entry name" value="DNA-directed RNA polymerase, insert domain"/>
    <property type="match status" value="1"/>
</dbReference>
<dbReference type="Proteomes" id="UP000681343">
    <property type="component" value="Plasmid pMM35_01"/>
</dbReference>
<dbReference type="InterPro" id="IPR011773">
    <property type="entry name" value="DNA-dir_RpoA"/>
</dbReference>
<dbReference type="InterPro" id="IPR011262">
    <property type="entry name" value="DNA-dir_RNA_pol_insert"/>
</dbReference>
<dbReference type="SMART" id="SM00662">
    <property type="entry name" value="RPOLD"/>
    <property type="match status" value="1"/>
</dbReference>
<dbReference type="Gene3D" id="1.10.150.20">
    <property type="entry name" value="5' to 3' exonuclease, C-terminal subdomain"/>
    <property type="match status" value="1"/>
</dbReference>
<dbReference type="NCBIfam" id="NF003513">
    <property type="entry name" value="PRK05182.1-2"/>
    <property type="match status" value="1"/>
</dbReference>
<dbReference type="GO" id="GO:0000428">
    <property type="term" value="C:DNA-directed RNA polymerase complex"/>
    <property type="evidence" value="ECO:0007669"/>
    <property type="project" value="UniProtKB-KW"/>
</dbReference>
<comment type="subunit">
    <text evidence="11">Homodimer. The RNAP catalytic core consists of 2 alpha, 1 beta, 1 beta' and 1 omega subunit. When a sigma factor is associated with the core the holoenzyme is formed, which can initiate transcription.</text>
</comment>
<dbReference type="NCBIfam" id="NF003519">
    <property type="entry name" value="PRK05182.2-5"/>
    <property type="match status" value="1"/>
</dbReference>
<dbReference type="InterPro" id="IPR011263">
    <property type="entry name" value="DNA-dir_RNA_pol_RpoA/D/Rpb3"/>
</dbReference>
<dbReference type="SUPFAM" id="SSF56553">
    <property type="entry name" value="Insert subdomain of RNA polymerase alpha subunit"/>
    <property type="match status" value="1"/>
</dbReference>
<evidence type="ECO:0000256" key="10">
    <source>
        <dbReference type="ARBA" id="ARBA00048552"/>
    </source>
</evidence>
<evidence type="ECO:0000256" key="2">
    <source>
        <dbReference type="ARBA" id="ARBA00012418"/>
    </source>
</evidence>
<evidence type="ECO:0000313" key="13">
    <source>
        <dbReference type="EMBL" id="BCK79736.1"/>
    </source>
</evidence>
<organism evidence="13 14">
    <name type="scientific">Vescimonas fastidiosa</name>
    <dbReference type="NCBI Taxonomy" id="2714353"/>
    <lineage>
        <taxon>Bacteria</taxon>
        <taxon>Bacillati</taxon>
        <taxon>Bacillota</taxon>
        <taxon>Clostridia</taxon>
        <taxon>Eubacteriales</taxon>
        <taxon>Oscillospiraceae</taxon>
        <taxon>Vescimonas</taxon>
    </lineage>
</organism>
<keyword evidence="13" id="KW-0614">Plasmid</keyword>
<keyword evidence="6 11" id="KW-0548">Nucleotidyltransferase</keyword>
<dbReference type="CDD" id="cd06928">
    <property type="entry name" value="RNAP_alpha_NTD"/>
    <property type="match status" value="1"/>
</dbReference>
<feature type="region of interest" description="Alpha N-terminal domain (alpha-NTD)" evidence="11">
    <location>
        <begin position="1"/>
        <end position="229"/>
    </location>
</feature>
<dbReference type="RefSeq" id="WP_212821496.1">
    <property type="nucleotide sequence ID" value="NZ_AP023416.1"/>
</dbReference>
<dbReference type="FunFam" id="2.170.120.12:FF:000001">
    <property type="entry name" value="DNA-directed RNA polymerase subunit alpha"/>
    <property type="match status" value="1"/>
</dbReference>
<dbReference type="FunFam" id="1.10.150.20:FF:000001">
    <property type="entry name" value="DNA-directed RNA polymerase subunit alpha"/>
    <property type="match status" value="1"/>
</dbReference>
<keyword evidence="14" id="KW-1185">Reference proteome</keyword>
<dbReference type="GO" id="GO:0003899">
    <property type="term" value="F:DNA-directed RNA polymerase activity"/>
    <property type="evidence" value="ECO:0007669"/>
    <property type="project" value="UniProtKB-UniRule"/>
</dbReference>
<evidence type="ECO:0000256" key="3">
    <source>
        <dbReference type="ARBA" id="ARBA00015972"/>
    </source>
</evidence>
<evidence type="ECO:0000256" key="6">
    <source>
        <dbReference type="ARBA" id="ARBA00022695"/>
    </source>
</evidence>
<gene>
    <name evidence="11 13" type="primary">rpoA</name>
    <name evidence="13" type="ORF">MM35RIKEN_19280</name>
</gene>
<feature type="region of interest" description="Alpha C-terminal domain (alpha-CTD)" evidence="11">
    <location>
        <begin position="246"/>
        <end position="317"/>
    </location>
</feature>
<dbReference type="GO" id="GO:0005737">
    <property type="term" value="C:cytoplasm"/>
    <property type="evidence" value="ECO:0007669"/>
    <property type="project" value="UniProtKB-ARBA"/>
</dbReference>
<evidence type="ECO:0000256" key="8">
    <source>
        <dbReference type="ARBA" id="ARBA00032524"/>
    </source>
</evidence>
<dbReference type="SUPFAM" id="SSF55257">
    <property type="entry name" value="RBP11-like subunits of RNA polymerase"/>
    <property type="match status" value="1"/>
</dbReference>
<accession>A0A810Q1N8</accession>
<dbReference type="Pfam" id="PF01000">
    <property type="entry name" value="RNA_pol_A_bac"/>
    <property type="match status" value="1"/>
</dbReference>
<proteinExistence type="inferred from homology"/>
<evidence type="ECO:0000256" key="11">
    <source>
        <dbReference type="HAMAP-Rule" id="MF_00059"/>
    </source>
</evidence>
<dbReference type="EMBL" id="AP023416">
    <property type="protein sequence ID" value="BCK79736.1"/>
    <property type="molecule type" value="Genomic_DNA"/>
</dbReference>
<comment type="similarity">
    <text evidence="1 11">Belongs to the RNA polymerase alpha chain family.</text>
</comment>
<evidence type="ECO:0000256" key="1">
    <source>
        <dbReference type="ARBA" id="ARBA00007123"/>
    </source>
</evidence>
<dbReference type="KEGG" id="vfa:MM35RIKEN_19280"/>
<sequence>MIEIEKPQIECIETPGDASYGKYVIEPLERGYGTTLGNALRRILLSSLPGTAATSIKIAGVQHEFSTIPGVKEDVTEIVLNIKSLLTKLHCDGGKTVFIEATGPCEVTAGDIKPDGEVEVLNPELHIATLDVGATLSMEVTLSHGRGYVSADRNKALRPGVIGVIPIDSIYTPVYKVNYTVEKTRVGNMSDFDKLTLEVWTDSTISARDAVSLGAKILCDHFALFTDLSENVGGEPVIVEKSGDSQSKQLQMTIEELDLSVRSFNCLKRANINTVEDLISKTEDEMMKVRNLGRKSLEEVINKLAMMGLHLAGEENN</sequence>
<dbReference type="InterPro" id="IPR011260">
    <property type="entry name" value="RNAP_asu_C"/>
</dbReference>
<dbReference type="Gene3D" id="3.30.1360.10">
    <property type="entry name" value="RNA polymerase, RBP11-like subunit"/>
    <property type="match status" value="1"/>
</dbReference>
<dbReference type="InterPro" id="IPR036643">
    <property type="entry name" value="RNApol_insert_sf"/>
</dbReference>
<dbReference type="EC" id="2.7.7.6" evidence="2 11"/>
<evidence type="ECO:0000313" key="14">
    <source>
        <dbReference type="Proteomes" id="UP000681343"/>
    </source>
</evidence>
<dbReference type="HAMAP" id="MF_00059">
    <property type="entry name" value="RNApol_bact_RpoA"/>
    <property type="match status" value="1"/>
</dbReference>
<dbReference type="NCBIfam" id="NF003515">
    <property type="entry name" value="PRK05182.2-1"/>
    <property type="match status" value="1"/>
</dbReference>
<dbReference type="InterPro" id="IPR036603">
    <property type="entry name" value="RBP11-like"/>
</dbReference>
<dbReference type="NCBIfam" id="TIGR02027">
    <property type="entry name" value="rpoA"/>
    <property type="match status" value="1"/>
</dbReference>
<keyword evidence="4 11" id="KW-0240">DNA-directed RNA polymerase</keyword>
<dbReference type="Pfam" id="PF03118">
    <property type="entry name" value="RNA_pol_A_CTD"/>
    <property type="match status" value="1"/>
</dbReference>
<reference evidence="13" key="1">
    <citation type="submission" date="2020-09" db="EMBL/GenBank/DDBJ databases">
        <title>New species isolated from human feces.</title>
        <authorList>
            <person name="Kitahara M."/>
            <person name="Shigeno Y."/>
            <person name="Shime M."/>
            <person name="Matsumoto Y."/>
            <person name="Nakamura S."/>
            <person name="Motooka D."/>
            <person name="Fukuoka S."/>
            <person name="Nishikawa H."/>
            <person name="Benno Y."/>
        </authorList>
    </citation>
    <scope>NUCLEOTIDE SEQUENCE</scope>
    <source>
        <strain evidence="13">MM35</strain>
        <plasmid evidence="13">pMM35_01</plasmid>
    </source>
</reference>
<dbReference type="GO" id="GO:0046983">
    <property type="term" value="F:protein dimerization activity"/>
    <property type="evidence" value="ECO:0007669"/>
    <property type="project" value="InterPro"/>
</dbReference>
<comment type="domain">
    <text evidence="11">The N-terminal domain is essential for RNAP assembly and basal transcription, whereas the C-terminal domain is involved in interaction with transcriptional regulators and with upstream promoter elements.</text>
</comment>
<evidence type="ECO:0000259" key="12">
    <source>
        <dbReference type="SMART" id="SM00662"/>
    </source>
</evidence>
<name>A0A810Q1N8_9FIRM</name>
<comment type="function">
    <text evidence="11">DNA-dependent RNA polymerase catalyzes the transcription of DNA into RNA using the four ribonucleoside triphosphates as substrates.</text>
</comment>
<evidence type="ECO:0000256" key="9">
    <source>
        <dbReference type="ARBA" id="ARBA00033070"/>
    </source>
</evidence>
<keyword evidence="5 11" id="KW-0808">Transferase</keyword>
<geneLocation type="plasmid" evidence="13 14">
    <name>pMM35_01</name>
</geneLocation>
<dbReference type="GO" id="GO:0006351">
    <property type="term" value="P:DNA-templated transcription"/>
    <property type="evidence" value="ECO:0007669"/>
    <property type="project" value="UniProtKB-UniRule"/>
</dbReference>